<dbReference type="Gene3D" id="2.40.160.10">
    <property type="entry name" value="Porin"/>
    <property type="match status" value="1"/>
</dbReference>
<feature type="signal peptide" evidence="1">
    <location>
        <begin position="1"/>
        <end position="26"/>
    </location>
</feature>
<name>A0A5N0TAI0_9GAMM</name>
<evidence type="ECO:0000313" key="4">
    <source>
        <dbReference type="Proteomes" id="UP000325372"/>
    </source>
</evidence>
<proteinExistence type="predicted"/>
<sequence>MITGLRSTSILLAGLWLASMAGPALSSDRIAELTGVDGLYGELRWRAEHVSQDGFDNDAYALPLRLRAGFASGALHGLSFRVEYDYVFDLGVEDYNAGGGNTPDRAGYPVIADPPGGDLNQAYVQWVSAQGKTLRAGRQRIIYDNARFIGNVGWRQNEQTYDAATLAFPGNGNFGVRAGWLGAVHRIFGDDVPAGENDMNTWIANLDYTFKGFGKLVGYVYDIDNDDVAAFSTSTYGASWQSDKIAWANDVHFDYRVEYAHQADAANAPVAFSADYFRVDLALSLAVPTINVGYESLGGDQERAGAAFRTPLATLHAFNGWADMFLTTPDAGLTDLYGGVKWPVGPWTLNVIGHVFQAQSGGKDLGLELDTSLSRSLADDVDLLIKAARFDGDHPAYADTTKWWVQLRAGF</sequence>
<dbReference type="AlphaFoldDB" id="A0A5N0TAI0"/>
<evidence type="ECO:0000256" key="1">
    <source>
        <dbReference type="SAM" id="SignalP"/>
    </source>
</evidence>
<reference evidence="3 4" key="1">
    <citation type="submission" date="2019-09" db="EMBL/GenBank/DDBJ databases">
        <title>Wenzhouxiangella sp. Genome sequencing and assembly.</title>
        <authorList>
            <person name="Zhang R."/>
        </authorList>
    </citation>
    <scope>NUCLEOTIDE SEQUENCE [LARGE SCALE GENOMIC DNA]</scope>
    <source>
        <strain evidence="3 4">W260</strain>
    </source>
</reference>
<comment type="caution">
    <text evidence="3">The sequence shown here is derived from an EMBL/GenBank/DDBJ whole genome shotgun (WGS) entry which is preliminary data.</text>
</comment>
<gene>
    <name evidence="3" type="ORF">F3N42_08935</name>
</gene>
<evidence type="ECO:0000313" key="3">
    <source>
        <dbReference type="EMBL" id="KAA9131434.1"/>
    </source>
</evidence>
<keyword evidence="4" id="KW-1185">Reference proteome</keyword>
<feature type="domain" description="Alginate export" evidence="2">
    <location>
        <begin position="118"/>
        <end position="264"/>
    </location>
</feature>
<dbReference type="InterPro" id="IPR025388">
    <property type="entry name" value="Alginate_export_dom"/>
</dbReference>
<feature type="chain" id="PRO_5024293111" description="Alginate export domain-containing protein" evidence="1">
    <location>
        <begin position="27"/>
        <end position="411"/>
    </location>
</feature>
<protein>
    <recommendedName>
        <fullName evidence="2">Alginate export domain-containing protein</fullName>
    </recommendedName>
</protein>
<keyword evidence="1" id="KW-0732">Signal</keyword>
<dbReference type="Pfam" id="PF13372">
    <property type="entry name" value="Alginate_exp"/>
    <property type="match status" value="1"/>
</dbReference>
<dbReference type="Proteomes" id="UP000325372">
    <property type="component" value="Unassembled WGS sequence"/>
</dbReference>
<dbReference type="InterPro" id="IPR023614">
    <property type="entry name" value="Porin_dom_sf"/>
</dbReference>
<organism evidence="3 4">
    <name type="scientific">Marinihelvus fidelis</name>
    <dbReference type="NCBI Taxonomy" id="2613842"/>
    <lineage>
        <taxon>Bacteria</taxon>
        <taxon>Pseudomonadati</taxon>
        <taxon>Pseudomonadota</taxon>
        <taxon>Gammaproteobacteria</taxon>
        <taxon>Chromatiales</taxon>
        <taxon>Wenzhouxiangellaceae</taxon>
        <taxon>Marinihelvus</taxon>
    </lineage>
</organism>
<dbReference type="EMBL" id="VYXP01000005">
    <property type="protein sequence ID" value="KAA9131434.1"/>
    <property type="molecule type" value="Genomic_DNA"/>
</dbReference>
<accession>A0A5N0TAI0</accession>
<evidence type="ECO:0000259" key="2">
    <source>
        <dbReference type="Pfam" id="PF13372"/>
    </source>
</evidence>